<evidence type="ECO:0000256" key="7">
    <source>
        <dbReference type="PIRSR" id="PIRSR002854-1"/>
    </source>
</evidence>
<gene>
    <name evidence="9" type="ORF">H9Q77_03740</name>
</gene>
<evidence type="ECO:0000256" key="8">
    <source>
        <dbReference type="SAM" id="SignalP"/>
    </source>
</evidence>
<keyword evidence="4" id="KW-0564">Palmitate</keyword>
<reference evidence="9 10" key="1">
    <citation type="submission" date="2020-08" db="EMBL/GenBank/DDBJ databases">
        <authorList>
            <person name="Liu C."/>
            <person name="Sun Q."/>
        </authorList>
    </citation>
    <scope>NUCLEOTIDE SEQUENCE [LARGE SCALE GENOMIC DNA]</scope>
    <source>
        <strain evidence="9 10">NSJ-8</strain>
    </source>
</reference>
<feature type="signal peptide" evidence="8">
    <location>
        <begin position="1"/>
        <end position="20"/>
    </location>
</feature>
<accession>A0A7G9FXH8</accession>
<evidence type="ECO:0000313" key="10">
    <source>
        <dbReference type="Proteomes" id="UP000515981"/>
    </source>
</evidence>
<dbReference type="EMBL" id="CP060633">
    <property type="protein sequence ID" value="QNM03260.1"/>
    <property type="molecule type" value="Genomic_DNA"/>
</dbReference>
<dbReference type="Pfam" id="PF03180">
    <property type="entry name" value="Lipoprotein_9"/>
    <property type="match status" value="1"/>
</dbReference>
<evidence type="ECO:0000313" key="9">
    <source>
        <dbReference type="EMBL" id="QNM03260.1"/>
    </source>
</evidence>
<evidence type="ECO:0000256" key="3">
    <source>
        <dbReference type="ARBA" id="ARBA00023136"/>
    </source>
</evidence>
<dbReference type="KEGG" id="ssun:H9Q77_03740"/>
<dbReference type="PANTHER" id="PTHR30429:SF0">
    <property type="entry name" value="METHIONINE-BINDING LIPOPROTEIN METQ"/>
    <property type="match status" value="1"/>
</dbReference>
<feature type="chain" id="PRO_5038496877" description="Lipoprotein" evidence="8">
    <location>
        <begin position="21"/>
        <end position="301"/>
    </location>
</feature>
<feature type="lipid moiety-binding region" description="S-diacylglycerol cysteine" evidence="7">
    <location>
        <position position="22"/>
    </location>
</feature>
<keyword evidence="10" id="KW-1185">Reference proteome</keyword>
<proteinExistence type="inferred from homology"/>
<dbReference type="SUPFAM" id="SSF53850">
    <property type="entry name" value="Periplasmic binding protein-like II"/>
    <property type="match status" value="1"/>
</dbReference>
<evidence type="ECO:0000256" key="1">
    <source>
        <dbReference type="ARBA" id="ARBA00004635"/>
    </source>
</evidence>
<protein>
    <recommendedName>
        <fullName evidence="6">Lipoprotein</fullName>
    </recommendedName>
</protein>
<dbReference type="PANTHER" id="PTHR30429">
    <property type="entry name" value="D-METHIONINE-BINDING LIPOPROTEIN METQ"/>
    <property type="match status" value="1"/>
</dbReference>
<dbReference type="PIRSF" id="PIRSF002854">
    <property type="entry name" value="MetQ"/>
    <property type="match status" value="1"/>
</dbReference>
<keyword evidence="5 6" id="KW-0449">Lipoprotein</keyword>
<evidence type="ECO:0000256" key="2">
    <source>
        <dbReference type="ARBA" id="ARBA00022729"/>
    </source>
</evidence>
<evidence type="ECO:0000256" key="5">
    <source>
        <dbReference type="ARBA" id="ARBA00023288"/>
    </source>
</evidence>
<dbReference type="InterPro" id="IPR004872">
    <property type="entry name" value="Lipoprotein_NlpA"/>
</dbReference>
<dbReference type="PROSITE" id="PS51257">
    <property type="entry name" value="PROKAR_LIPOPROTEIN"/>
    <property type="match status" value="1"/>
</dbReference>
<dbReference type="Proteomes" id="UP000515981">
    <property type="component" value="Chromosome"/>
</dbReference>
<name>A0A7G9FXH8_9FIRM</name>
<comment type="subcellular location">
    <subcellularLocation>
        <location evidence="1">Membrane</location>
        <topology evidence="1">Lipid-anchor</topology>
    </subcellularLocation>
</comment>
<comment type="similarity">
    <text evidence="6">Belongs to the nlpA lipoprotein family.</text>
</comment>
<dbReference type="AlphaFoldDB" id="A0A7G9FXH8"/>
<keyword evidence="2 8" id="KW-0732">Signal</keyword>
<dbReference type="Gene3D" id="3.40.190.10">
    <property type="entry name" value="Periplasmic binding protein-like II"/>
    <property type="match status" value="2"/>
</dbReference>
<organism evidence="9 10">
    <name type="scientific">Simiaoa sunii</name>
    <dbReference type="NCBI Taxonomy" id="2763672"/>
    <lineage>
        <taxon>Bacteria</taxon>
        <taxon>Bacillati</taxon>
        <taxon>Bacillota</taxon>
        <taxon>Clostridia</taxon>
        <taxon>Lachnospirales</taxon>
        <taxon>Lachnospiraceae</taxon>
        <taxon>Simiaoa</taxon>
    </lineage>
</organism>
<evidence type="ECO:0000256" key="6">
    <source>
        <dbReference type="PIRNR" id="PIRNR002854"/>
    </source>
</evidence>
<evidence type="ECO:0000256" key="4">
    <source>
        <dbReference type="ARBA" id="ARBA00023139"/>
    </source>
</evidence>
<sequence length="301" mass="32161">MKKKVIALIAVAALSVSALTGCGSNETAAQTSEAAATTANQETAAQTTEATESKEVADTDTTIKVAASAVPHAEILEAAKPLLAEQGYTLEIQIFDDYVQPNLVVESGDFDANYFQHIPYLESFNEEKGTHLVNAGGIHYEPFGLYPGTETSLDNIDNATIAVPNDTTNEARALLLLQDNGYITLKDGVGLTATTKDIVENPHNITFVELEAAQVPRTLPEVSFGVLNGNYAMEAGLTVADDALLYESDDSEAAATYVNVIAVKEGNENLPKIKALVDTLKSDEIKQFINDNYNGGVIPYK</sequence>
<dbReference type="CDD" id="cd13597">
    <property type="entry name" value="PBP2_lipoprotein_Tp32"/>
    <property type="match status" value="1"/>
</dbReference>
<dbReference type="RefSeq" id="WP_022311799.1">
    <property type="nucleotide sequence ID" value="NZ_CP060633.1"/>
</dbReference>
<keyword evidence="3" id="KW-0472">Membrane</keyword>
<dbReference type="GO" id="GO:0016020">
    <property type="term" value="C:membrane"/>
    <property type="evidence" value="ECO:0007669"/>
    <property type="project" value="UniProtKB-SubCell"/>
</dbReference>